<proteinExistence type="predicted"/>
<name>A0A1V5ZNA4_9BACT</name>
<comment type="caution">
    <text evidence="2">The sequence shown here is derived from an EMBL/GenBank/DDBJ whole genome shotgun (WGS) entry which is preliminary data.</text>
</comment>
<organism evidence="2">
    <name type="scientific">candidate division CPR1 bacterium ADurb.Bin160</name>
    <dbReference type="NCBI Taxonomy" id="1852826"/>
    <lineage>
        <taxon>Bacteria</taxon>
        <taxon>candidate division CPR1</taxon>
    </lineage>
</organism>
<dbReference type="Proteomes" id="UP000485621">
    <property type="component" value="Unassembled WGS sequence"/>
</dbReference>
<protein>
    <submittedName>
        <fullName evidence="2">Uncharacterized protein</fullName>
    </submittedName>
</protein>
<accession>A0A1V5ZNA4</accession>
<keyword evidence="1" id="KW-0175">Coiled coil</keyword>
<reference evidence="2" key="1">
    <citation type="submission" date="2017-02" db="EMBL/GenBank/DDBJ databases">
        <title>Delving into the versatile metabolic prowess of the omnipresent phylum Bacteroidetes.</title>
        <authorList>
            <person name="Nobu M.K."/>
            <person name="Mei R."/>
            <person name="Narihiro T."/>
            <person name="Kuroda K."/>
            <person name="Liu W.-T."/>
        </authorList>
    </citation>
    <scope>NUCLEOTIDE SEQUENCE</scope>
    <source>
        <strain evidence="2">ADurb.Bin160</strain>
    </source>
</reference>
<gene>
    <name evidence="2" type="ORF">BWY04_00693</name>
</gene>
<evidence type="ECO:0000313" key="2">
    <source>
        <dbReference type="EMBL" id="OQB41697.1"/>
    </source>
</evidence>
<feature type="coiled-coil region" evidence="1">
    <location>
        <begin position="157"/>
        <end position="205"/>
    </location>
</feature>
<dbReference type="EMBL" id="MWDB01000012">
    <property type="protein sequence ID" value="OQB41697.1"/>
    <property type="molecule type" value="Genomic_DNA"/>
</dbReference>
<evidence type="ECO:0000256" key="1">
    <source>
        <dbReference type="SAM" id="Coils"/>
    </source>
</evidence>
<dbReference type="AlphaFoldDB" id="A0A1V5ZNA4"/>
<sequence length="357" mass="39798">MKKNVRNSLDFMLCARSTLNEIVSSSRVKKETKKSFKNFIMNEASDYEVISLLVEEKLPKKKYDFVKENELFQKFNTIISHNENFVKKTIGKKNFSNLLEVSSLIPYNLSSNKVIMEFAIQREQFGRDTEIPTDIYKQYEKYGGTIASKLSDLKKAIKDYTDIVSMQRRKIEELKQSGSASREEIANLREELSRNTEKLNDLRYLFKATYEKAKEELREKTAEVGAGAVAASAAALKAVGAKTGATGIAAKIGVGSAGAGAGAIIGGLLGASLLTYGAYKTYQRFFSKAARACRGKHSKEKTACLKSFRLQALEKQLTDLRTSASACMKTKDPRKCSVIIAKKIKKLESKITKLKRG</sequence>